<sequence length="206" mass="24246">MIKRLFIYSLVFAFFPTLSYSNTTAEGVETIAEESVEHQNSSIDSCFDSMTDEDRETLASQLDPLFQVLVEESQELYHDLVLICKNENIELENSKQAIKLIKELPSGKRILQACSDIFSSLRVPTDDLNSENLSFDALLQKLDEIAHVWHAYRHSKDIEYAYKDLEMREKELEFKKDLLSWQKEKTDRELAWKRERYAREMVTHKR</sequence>
<evidence type="ECO:0000313" key="3">
    <source>
        <dbReference type="Proteomes" id="UP000683565"/>
    </source>
</evidence>
<evidence type="ECO:0000313" key="2">
    <source>
        <dbReference type="EMBL" id="QXE28122.1"/>
    </source>
</evidence>
<evidence type="ECO:0000256" key="1">
    <source>
        <dbReference type="SAM" id="SignalP"/>
    </source>
</evidence>
<feature type="signal peptide" evidence="1">
    <location>
        <begin position="1"/>
        <end position="25"/>
    </location>
</feature>
<organism evidence="2 3">
    <name type="scientific">Chlamydia buteonis</name>
    <dbReference type="NCBI Taxonomy" id="2494525"/>
    <lineage>
        <taxon>Bacteria</taxon>
        <taxon>Pseudomonadati</taxon>
        <taxon>Chlamydiota</taxon>
        <taxon>Chlamydiia</taxon>
        <taxon>Chlamydiales</taxon>
        <taxon>Chlamydiaceae</taxon>
        <taxon>Chlamydia/Chlamydophila group</taxon>
        <taxon>Chlamydia</taxon>
    </lineage>
</organism>
<gene>
    <name evidence="2" type="ORF">JJJ19_01125</name>
</gene>
<proteinExistence type="predicted"/>
<feature type="chain" id="PRO_5047546176" evidence="1">
    <location>
        <begin position="26"/>
        <end position="206"/>
    </location>
</feature>
<dbReference type="EMBL" id="CP067334">
    <property type="protein sequence ID" value="QXE28122.1"/>
    <property type="molecule type" value="Genomic_DNA"/>
</dbReference>
<accession>A0ABX8LGG1</accession>
<dbReference type="RefSeq" id="WP_208638283.1">
    <property type="nucleotide sequence ID" value="NZ_CAAAFM010000001.1"/>
</dbReference>
<name>A0ABX8LGG1_9CHLA</name>
<keyword evidence="3" id="KW-1185">Reference proteome</keyword>
<protein>
    <submittedName>
        <fullName evidence="2">Uncharacterized protein</fullName>
    </submittedName>
</protein>
<keyword evidence="1" id="KW-0732">Signal</keyword>
<reference evidence="2" key="1">
    <citation type="submission" date="2021-01" db="EMBL/GenBank/DDBJ databases">
        <title>Chlamydial infections in birds of prey presented to California wildlife rehabilitation facilities.</title>
        <authorList>
            <person name="Seibert B.A."/>
            <person name="Keel M.K."/>
            <person name="Kelly T.R."/>
            <person name="Nilsen R.A."/>
            <person name="Pesti D.R."/>
            <person name="Ciembor P.X."/>
            <person name="Gregory C.R."/>
            <person name="Ritchie B.W."/>
            <person name="Hawkins M.G."/>
        </authorList>
    </citation>
    <scope>NUCLEOTIDE SEQUENCE [LARGE SCALE GENOMIC DNA]</scope>
    <source>
        <strain evidence="2">SWA</strain>
    </source>
</reference>
<dbReference type="Proteomes" id="UP000683565">
    <property type="component" value="Chromosome"/>
</dbReference>